<organism evidence="1 2">
    <name type="scientific">Capnocytophaga felis</name>
    <dbReference type="NCBI Taxonomy" id="2267611"/>
    <lineage>
        <taxon>Bacteria</taxon>
        <taxon>Pseudomonadati</taxon>
        <taxon>Bacteroidota</taxon>
        <taxon>Flavobacteriia</taxon>
        <taxon>Flavobacteriales</taxon>
        <taxon>Flavobacteriaceae</taxon>
        <taxon>Capnocytophaga</taxon>
    </lineage>
</organism>
<dbReference type="SUPFAM" id="SSF48452">
    <property type="entry name" value="TPR-like"/>
    <property type="match status" value="1"/>
</dbReference>
<proteinExistence type="predicted"/>
<dbReference type="InterPro" id="IPR011990">
    <property type="entry name" value="TPR-like_helical_dom_sf"/>
</dbReference>
<reference evidence="2" key="1">
    <citation type="journal article" date="2020" name="Int. J. Syst. Evol. Microbiol.">
        <title>Capnocytophaga felis sp. nov. isolated from the feline oral cavity.</title>
        <authorList>
            <person name="Suzuki M."/>
            <person name="Umeda K."/>
            <person name="Kimura M."/>
            <person name="Imaoka K."/>
            <person name="Morikawa S."/>
            <person name="Maeda K."/>
        </authorList>
    </citation>
    <scope>NUCLEOTIDE SEQUENCE [LARGE SCALE GENOMIC DNA]</scope>
    <source>
        <strain evidence="2">KC07070</strain>
    </source>
</reference>
<dbReference type="Proteomes" id="UP000398217">
    <property type="component" value="Unassembled WGS sequence"/>
</dbReference>
<name>A0A5M4B993_9FLAO</name>
<dbReference type="RefSeq" id="WP_175577628.1">
    <property type="nucleotide sequence ID" value="NZ_BLBC01000006.1"/>
</dbReference>
<dbReference type="Gene3D" id="1.25.40.10">
    <property type="entry name" value="Tetratricopeptide repeat domain"/>
    <property type="match status" value="1"/>
</dbReference>
<evidence type="ECO:0000313" key="2">
    <source>
        <dbReference type="Proteomes" id="UP000398217"/>
    </source>
</evidence>
<evidence type="ECO:0008006" key="3">
    <source>
        <dbReference type="Google" id="ProtNLM"/>
    </source>
</evidence>
<gene>
    <name evidence="1" type="ORF">RCZ01_09780</name>
</gene>
<keyword evidence="2" id="KW-1185">Reference proteome</keyword>
<sequence>MSDTCVNHIENYWKILTEDANESFKKGKYELALEGYLNALYRAEVLNNNLSDCFRLKVPFLQLYIVSHNNLANCYEKLNLIEKSEESLRKVVFFILYFFEKKLINQEEMNSELKKSVVTYLNFIKSNNLQMKDENLFFELLRRYTKETELQKLNTLIYA</sequence>
<comment type="caution">
    <text evidence="1">The sequence shown here is derived from an EMBL/GenBank/DDBJ whole genome shotgun (WGS) entry which is preliminary data.</text>
</comment>
<dbReference type="EMBL" id="BLBC01000006">
    <property type="protein sequence ID" value="GET45676.1"/>
    <property type="molecule type" value="Genomic_DNA"/>
</dbReference>
<protein>
    <recommendedName>
        <fullName evidence="3">Tetratricopeptide repeat protein</fullName>
    </recommendedName>
</protein>
<evidence type="ECO:0000313" key="1">
    <source>
        <dbReference type="EMBL" id="GET45676.1"/>
    </source>
</evidence>
<accession>A0A5M4B993</accession>
<dbReference type="AlphaFoldDB" id="A0A5M4B993"/>